<dbReference type="GO" id="GO:0043190">
    <property type="term" value="C:ATP-binding cassette (ABC) transporter complex"/>
    <property type="evidence" value="ECO:0007669"/>
    <property type="project" value="TreeGrafter"/>
</dbReference>
<dbReference type="RefSeq" id="WP_126628523.1">
    <property type="nucleotide sequence ID" value="NZ_BIFT01000001.1"/>
</dbReference>
<evidence type="ECO:0000256" key="4">
    <source>
        <dbReference type="ARBA" id="ARBA00022475"/>
    </source>
</evidence>
<evidence type="ECO:0000256" key="3">
    <source>
        <dbReference type="ARBA" id="ARBA00022448"/>
    </source>
</evidence>
<keyword evidence="4" id="KW-1003">Cell membrane</keyword>
<evidence type="ECO:0000256" key="7">
    <source>
        <dbReference type="ARBA" id="ARBA00022967"/>
    </source>
</evidence>
<evidence type="ECO:0000256" key="1">
    <source>
        <dbReference type="ARBA" id="ARBA00004236"/>
    </source>
</evidence>
<dbReference type="EMBL" id="BIFT01000001">
    <property type="protein sequence ID" value="GCE28283.1"/>
    <property type="molecule type" value="Genomic_DNA"/>
</dbReference>
<dbReference type="OrthoDB" id="501320at2"/>
<dbReference type="Pfam" id="PF00005">
    <property type="entry name" value="ABC_tran"/>
    <property type="match status" value="2"/>
</dbReference>
<reference evidence="11" key="1">
    <citation type="submission" date="2018-12" db="EMBL/GenBank/DDBJ databases">
        <title>Tengunoibacter tsumagoiensis gen. nov., sp. nov., Dictyobacter kobayashii sp. nov., D. alpinus sp. nov., and D. joshuensis sp. nov. and description of Dictyobacteraceae fam. nov. within the order Ktedonobacterales isolated from Tengu-no-mugimeshi.</title>
        <authorList>
            <person name="Wang C.M."/>
            <person name="Zheng Y."/>
            <person name="Sakai Y."/>
            <person name="Toyoda A."/>
            <person name="Minakuchi Y."/>
            <person name="Abe K."/>
            <person name="Yokota A."/>
            <person name="Yabe S."/>
        </authorList>
    </citation>
    <scope>NUCLEOTIDE SEQUENCE [LARGE SCALE GENOMIC DNA]</scope>
    <source>
        <strain evidence="11">Uno16</strain>
    </source>
</reference>
<dbReference type="SMART" id="SM00382">
    <property type="entry name" value="AAA"/>
    <property type="match status" value="2"/>
</dbReference>
<dbReference type="InterPro" id="IPR003439">
    <property type="entry name" value="ABC_transporter-like_ATP-bd"/>
</dbReference>
<gene>
    <name evidence="10" type="ORF">KDA_37670</name>
</gene>
<dbReference type="CDD" id="cd03225">
    <property type="entry name" value="ABC_cobalt_CbiO_domain1"/>
    <property type="match status" value="2"/>
</dbReference>
<evidence type="ECO:0000256" key="6">
    <source>
        <dbReference type="ARBA" id="ARBA00022840"/>
    </source>
</evidence>
<dbReference type="PANTHER" id="PTHR43553">
    <property type="entry name" value="HEAVY METAL TRANSPORTER"/>
    <property type="match status" value="1"/>
</dbReference>
<evidence type="ECO:0000313" key="11">
    <source>
        <dbReference type="Proteomes" id="UP000287171"/>
    </source>
</evidence>
<dbReference type="InterPro" id="IPR015856">
    <property type="entry name" value="ABC_transpr_CbiO/EcfA_su"/>
</dbReference>
<comment type="subcellular location">
    <subcellularLocation>
        <location evidence="1">Cell membrane</location>
    </subcellularLocation>
</comment>
<feature type="domain" description="ABC transporter" evidence="9">
    <location>
        <begin position="305"/>
        <end position="540"/>
    </location>
</feature>
<keyword evidence="7" id="KW-1278">Translocase</keyword>
<evidence type="ECO:0000256" key="8">
    <source>
        <dbReference type="ARBA" id="ARBA00023136"/>
    </source>
</evidence>
<keyword evidence="5" id="KW-0547">Nucleotide-binding</keyword>
<keyword evidence="6 10" id="KW-0067">ATP-binding</keyword>
<dbReference type="Gene3D" id="3.40.50.300">
    <property type="entry name" value="P-loop containing nucleotide triphosphate hydrolases"/>
    <property type="match status" value="2"/>
</dbReference>
<dbReference type="GO" id="GO:0005524">
    <property type="term" value="F:ATP binding"/>
    <property type="evidence" value="ECO:0007669"/>
    <property type="project" value="UniProtKB-KW"/>
</dbReference>
<comment type="caution">
    <text evidence="10">The sequence shown here is derived from an EMBL/GenBank/DDBJ whole genome shotgun (WGS) entry which is preliminary data.</text>
</comment>
<protein>
    <submittedName>
        <fullName evidence="10">ABC transporter ATP-binding protein</fullName>
    </submittedName>
</protein>
<proteinExistence type="inferred from homology"/>
<dbReference type="PROSITE" id="PS00211">
    <property type="entry name" value="ABC_TRANSPORTER_1"/>
    <property type="match status" value="2"/>
</dbReference>
<dbReference type="NCBIfam" id="NF010167">
    <property type="entry name" value="PRK13648.1"/>
    <property type="match status" value="2"/>
</dbReference>
<keyword evidence="11" id="KW-1185">Reference proteome</keyword>
<accession>A0A402BA65</accession>
<name>A0A402BA65_9CHLR</name>
<dbReference type="InterPro" id="IPR027417">
    <property type="entry name" value="P-loop_NTPase"/>
</dbReference>
<evidence type="ECO:0000256" key="5">
    <source>
        <dbReference type="ARBA" id="ARBA00022741"/>
    </source>
</evidence>
<sequence length="577" mass="64284">MPAIHVDSVSFTYAGSVQPTLRSLNVTIPEGEFLLLAGPSGCGKSTLALALAGLIPTRIAGAFEGHIYLDKNDVSAMELHQVSQHIGIVFQNPDEQLVHLDVESEVAFGPENMALPNEEIERRVAQSLAYTQMEQLRTLEIFALSGGQKQRVAIAATLAMQSRILILDEPTSDLDPVGTQEVLGVLRSLNKEYGWTIILIEHKIDEVIPWVDRVLLMDEGRITIDAPARTAFTDPTAWQHLGVSIPQMITLAHTLPEVFQATLPLSVDEVYAALRNTSYAQVLRQQARQAIAIHPLASRQEKNILSWEKVSLRYGAKRVLDEVDLNVYQQEWVALIGANGMGKTSLASLAMGFQAPTHGQIQYEGRQVIPGRISRQSEHMAYLFQAADKMLFTATVEQELLFGLKHQRKKNKQATMPYSIDQLLEIIDLSAYRDFNPFHLSHGQRKRLALGALLTRYPRVFILDEPTTGQDEGHAHAFLQFLEQLREREQLTYLMITHNMESVAQYASRVVVLNDGQIVMDDAPSFVFAHGEELARYGILPPPVSRLHARLCEGDAQQVALNIDVLVKAFQAVKALL</sequence>
<dbReference type="PROSITE" id="PS50893">
    <property type="entry name" value="ABC_TRANSPORTER_2"/>
    <property type="match status" value="2"/>
</dbReference>
<keyword evidence="8" id="KW-0472">Membrane</keyword>
<dbReference type="GO" id="GO:0016887">
    <property type="term" value="F:ATP hydrolysis activity"/>
    <property type="evidence" value="ECO:0007669"/>
    <property type="project" value="InterPro"/>
</dbReference>
<dbReference type="SUPFAM" id="SSF52540">
    <property type="entry name" value="P-loop containing nucleoside triphosphate hydrolases"/>
    <property type="match status" value="2"/>
</dbReference>
<dbReference type="FunFam" id="3.40.50.300:FF:000224">
    <property type="entry name" value="Energy-coupling factor transporter ATP-binding protein EcfA"/>
    <property type="match status" value="1"/>
</dbReference>
<dbReference type="GO" id="GO:0042626">
    <property type="term" value="F:ATPase-coupled transmembrane transporter activity"/>
    <property type="evidence" value="ECO:0007669"/>
    <property type="project" value="TreeGrafter"/>
</dbReference>
<organism evidence="10 11">
    <name type="scientific">Dictyobacter alpinus</name>
    <dbReference type="NCBI Taxonomy" id="2014873"/>
    <lineage>
        <taxon>Bacteria</taxon>
        <taxon>Bacillati</taxon>
        <taxon>Chloroflexota</taxon>
        <taxon>Ktedonobacteria</taxon>
        <taxon>Ktedonobacterales</taxon>
        <taxon>Dictyobacteraceae</taxon>
        <taxon>Dictyobacter</taxon>
    </lineage>
</organism>
<evidence type="ECO:0000313" key="10">
    <source>
        <dbReference type="EMBL" id="GCE28283.1"/>
    </source>
</evidence>
<dbReference type="InterPro" id="IPR017871">
    <property type="entry name" value="ABC_transporter-like_CS"/>
</dbReference>
<comment type="similarity">
    <text evidence="2">Belongs to the ABC transporter superfamily.</text>
</comment>
<dbReference type="InterPro" id="IPR003593">
    <property type="entry name" value="AAA+_ATPase"/>
</dbReference>
<dbReference type="AlphaFoldDB" id="A0A402BA65"/>
<dbReference type="Proteomes" id="UP000287171">
    <property type="component" value="Unassembled WGS sequence"/>
</dbReference>
<dbReference type="InterPro" id="IPR050095">
    <property type="entry name" value="ECF_ABC_transporter_ATP-bd"/>
</dbReference>
<evidence type="ECO:0000256" key="2">
    <source>
        <dbReference type="ARBA" id="ARBA00005417"/>
    </source>
</evidence>
<evidence type="ECO:0000259" key="9">
    <source>
        <dbReference type="PROSITE" id="PS50893"/>
    </source>
</evidence>
<keyword evidence="3" id="KW-0813">Transport</keyword>
<feature type="domain" description="ABC transporter" evidence="9">
    <location>
        <begin position="4"/>
        <end position="244"/>
    </location>
</feature>